<dbReference type="PANTHER" id="PTHR43047">
    <property type="entry name" value="TWO-COMPONENT HISTIDINE PROTEIN KINASE"/>
    <property type="match status" value="1"/>
</dbReference>
<feature type="transmembrane region" description="Helical" evidence="12">
    <location>
        <begin position="59"/>
        <end position="78"/>
    </location>
</feature>
<keyword evidence="4" id="KW-1003">Cell membrane</keyword>
<dbReference type="Pfam" id="PF00512">
    <property type="entry name" value="HisKA"/>
    <property type="match status" value="1"/>
</dbReference>
<dbReference type="InterPro" id="IPR000700">
    <property type="entry name" value="PAS-assoc_C"/>
</dbReference>
<dbReference type="SMART" id="SM00091">
    <property type="entry name" value="PAS"/>
    <property type="match status" value="1"/>
</dbReference>
<feature type="transmembrane region" description="Helical" evidence="12">
    <location>
        <begin position="109"/>
        <end position="127"/>
    </location>
</feature>
<dbReference type="CDD" id="cd16922">
    <property type="entry name" value="HATPase_EvgS-ArcB-TorS-like"/>
    <property type="match status" value="1"/>
</dbReference>
<evidence type="ECO:0000259" key="13">
    <source>
        <dbReference type="PROSITE" id="PS50109"/>
    </source>
</evidence>
<keyword evidence="9" id="KW-0067">ATP-binding</keyword>
<evidence type="ECO:0000313" key="16">
    <source>
        <dbReference type="EMBL" id="RUT31023.1"/>
    </source>
</evidence>
<reference evidence="16 17" key="1">
    <citation type="journal article" date="2016" name="Int. J. Syst. Evol. Microbiol.">
        <title>Arsenicitalea aurantiaca gen. nov., sp. nov., a new member of the family Hyphomicrobiaceae, isolated from high-arsenic sediment.</title>
        <authorList>
            <person name="Mu Y."/>
            <person name="Zhou L."/>
            <person name="Zeng X.C."/>
            <person name="Liu L."/>
            <person name="Pan Y."/>
            <person name="Chen X."/>
            <person name="Wang J."/>
            <person name="Li S."/>
            <person name="Li W.J."/>
            <person name="Wang Y."/>
        </authorList>
    </citation>
    <scope>NUCLEOTIDE SEQUENCE [LARGE SCALE GENOMIC DNA]</scope>
    <source>
        <strain evidence="16 17">42-50</strain>
    </source>
</reference>
<dbReference type="Pfam" id="PF00989">
    <property type="entry name" value="PAS"/>
    <property type="match status" value="1"/>
</dbReference>
<evidence type="ECO:0000256" key="10">
    <source>
        <dbReference type="ARBA" id="ARBA00023012"/>
    </source>
</evidence>
<keyword evidence="10" id="KW-0902">Two-component regulatory system</keyword>
<evidence type="ECO:0000259" key="14">
    <source>
        <dbReference type="PROSITE" id="PS50112"/>
    </source>
</evidence>
<dbReference type="GO" id="GO:0005524">
    <property type="term" value="F:ATP binding"/>
    <property type="evidence" value="ECO:0007669"/>
    <property type="project" value="UniProtKB-KW"/>
</dbReference>
<dbReference type="RefSeq" id="WP_127188269.1">
    <property type="nucleotide sequence ID" value="NZ_RZNJ01000003.1"/>
</dbReference>
<dbReference type="InterPro" id="IPR005467">
    <property type="entry name" value="His_kinase_dom"/>
</dbReference>
<keyword evidence="12" id="KW-0812">Transmembrane</keyword>
<dbReference type="FunFam" id="3.30.565.10:FF:000023">
    <property type="entry name" value="PAS domain-containing sensor histidine kinase"/>
    <property type="match status" value="1"/>
</dbReference>
<accession>A0A433XAE1</accession>
<dbReference type="InterPro" id="IPR036097">
    <property type="entry name" value="HisK_dim/P_sf"/>
</dbReference>
<dbReference type="OrthoDB" id="9813151at2"/>
<feature type="domain" description="PAC" evidence="15">
    <location>
        <begin position="267"/>
        <end position="326"/>
    </location>
</feature>
<evidence type="ECO:0000256" key="9">
    <source>
        <dbReference type="ARBA" id="ARBA00022840"/>
    </source>
</evidence>
<keyword evidence="11 12" id="KW-0472">Membrane</keyword>
<comment type="subcellular location">
    <subcellularLocation>
        <location evidence="2">Cell membrane</location>
    </subcellularLocation>
</comment>
<dbReference type="InterPro" id="IPR004358">
    <property type="entry name" value="Sig_transdc_His_kin-like_C"/>
</dbReference>
<dbReference type="PRINTS" id="PR00344">
    <property type="entry name" value="BCTRLSENSOR"/>
</dbReference>
<evidence type="ECO:0000256" key="11">
    <source>
        <dbReference type="ARBA" id="ARBA00023136"/>
    </source>
</evidence>
<keyword evidence="5" id="KW-0597">Phosphoprotein</keyword>
<dbReference type="PROSITE" id="PS50109">
    <property type="entry name" value="HIS_KIN"/>
    <property type="match status" value="1"/>
</dbReference>
<dbReference type="InterPro" id="IPR013767">
    <property type="entry name" value="PAS_fold"/>
</dbReference>
<keyword evidence="17" id="KW-1185">Reference proteome</keyword>
<dbReference type="SMART" id="SM00388">
    <property type="entry name" value="HisKA"/>
    <property type="match status" value="1"/>
</dbReference>
<feature type="transmembrane region" description="Helical" evidence="12">
    <location>
        <begin position="28"/>
        <end position="53"/>
    </location>
</feature>
<dbReference type="GO" id="GO:0005886">
    <property type="term" value="C:plasma membrane"/>
    <property type="evidence" value="ECO:0007669"/>
    <property type="project" value="UniProtKB-SubCell"/>
</dbReference>
<dbReference type="InterPro" id="IPR035965">
    <property type="entry name" value="PAS-like_dom_sf"/>
</dbReference>
<evidence type="ECO:0000256" key="7">
    <source>
        <dbReference type="ARBA" id="ARBA00022741"/>
    </source>
</evidence>
<dbReference type="SUPFAM" id="SSF55874">
    <property type="entry name" value="ATPase domain of HSP90 chaperone/DNA topoisomerase II/histidine kinase"/>
    <property type="match status" value="1"/>
</dbReference>
<dbReference type="GO" id="GO:0000155">
    <property type="term" value="F:phosphorelay sensor kinase activity"/>
    <property type="evidence" value="ECO:0007669"/>
    <property type="project" value="InterPro"/>
</dbReference>
<keyword evidence="12" id="KW-1133">Transmembrane helix</keyword>
<dbReference type="Gene3D" id="1.10.287.130">
    <property type="match status" value="1"/>
</dbReference>
<dbReference type="EMBL" id="RZNJ01000003">
    <property type="protein sequence ID" value="RUT31023.1"/>
    <property type="molecule type" value="Genomic_DNA"/>
</dbReference>
<dbReference type="EC" id="2.7.13.3" evidence="3"/>
<dbReference type="InterPro" id="IPR003594">
    <property type="entry name" value="HATPase_dom"/>
</dbReference>
<dbReference type="PROSITE" id="PS50112">
    <property type="entry name" value="PAS"/>
    <property type="match status" value="1"/>
</dbReference>
<keyword evidence="7" id="KW-0547">Nucleotide-binding</keyword>
<dbReference type="InterPro" id="IPR000014">
    <property type="entry name" value="PAS"/>
</dbReference>
<comment type="caution">
    <text evidence="16">The sequence shown here is derived from an EMBL/GenBank/DDBJ whole genome shotgun (WGS) entry which is preliminary data.</text>
</comment>
<evidence type="ECO:0000313" key="17">
    <source>
        <dbReference type="Proteomes" id="UP000281547"/>
    </source>
</evidence>
<dbReference type="InterPro" id="IPR036890">
    <property type="entry name" value="HATPase_C_sf"/>
</dbReference>
<dbReference type="Proteomes" id="UP000281547">
    <property type="component" value="Unassembled WGS sequence"/>
</dbReference>
<name>A0A433XAE1_9HYPH</name>
<protein>
    <recommendedName>
        <fullName evidence="3">histidine kinase</fullName>
        <ecNumber evidence="3">2.7.13.3</ecNumber>
    </recommendedName>
</protein>
<dbReference type="AlphaFoldDB" id="A0A433XAE1"/>
<dbReference type="Pfam" id="PF02518">
    <property type="entry name" value="HATPase_c"/>
    <property type="match status" value="1"/>
</dbReference>
<dbReference type="Gene3D" id="3.30.565.10">
    <property type="entry name" value="Histidine kinase-like ATPase, C-terminal domain"/>
    <property type="match status" value="1"/>
</dbReference>
<feature type="transmembrane region" description="Helical" evidence="12">
    <location>
        <begin position="85"/>
        <end position="103"/>
    </location>
</feature>
<organism evidence="16 17">
    <name type="scientific">Arsenicitalea aurantiaca</name>
    <dbReference type="NCBI Taxonomy" id="1783274"/>
    <lineage>
        <taxon>Bacteria</taxon>
        <taxon>Pseudomonadati</taxon>
        <taxon>Pseudomonadota</taxon>
        <taxon>Alphaproteobacteria</taxon>
        <taxon>Hyphomicrobiales</taxon>
        <taxon>Devosiaceae</taxon>
        <taxon>Arsenicitalea</taxon>
    </lineage>
</organism>
<feature type="domain" description="PAS" evidence="14">
    <location>
        <begin position="194"/>
        <end position="264"/>
    </location>
</feature>
<evidence type="ECO:0000256" key="1">
    <source>
        <dbReference type="ARBA" id="ARBA00000085"/>
    </source>
</evidence>
<feature type="domain" description="Histidine kinase" evidence="13">
    <location>
        <begin position="344"/>
        <end position="563"/>
    </location>
</feature>
<evidence type="ECO:0000256" key="6">
    <source>
        <dbReference type="ARBA" id="ARBA00022679"/>
    </source>
</evidence>
<evidence type="ECO:0000256" key="3">
    <source>
        <dbReference type="ARBA" id="ARBA00012438"/>
    </source>
</evidence>
<dbReference type="Gene3D" id="3.30.450.20">
    <property type="entry name" value="PAS domain"/>
    <property type="match status" value="1"/>
</dbReference>
<evidence type="ECO:0000256" key="2">
    <source>
        <dbReference type="ARBA" id="ARBA00004236"/>
    </source>
</evidence>
<dbReference type="CDD" id="cd00082">
    <property type="entry name" value="HisKA"/>
    <property type="match status" value="1"/>
</dbReference>
<dbReference type="CDD" id="cd00130">
    <property type="entry name" value="PAS"/>
    <property type="match status" value="1"/>
</dbReference>
<sequence>MRSVWSLLAVDGGKWVARLLGHAPDGRGTLLAGNGAMGLGAGLLAMPFGLHLMLGGMTLPFLLSTLGVAIFMASLTLLRARRADEAAAVQGLGLLALGLGLSLADPAPLDAGLAIMLLAPAYAGIVGTAGTRRLAVGLGLAGAAVAAGLGQAGFAFGTMDPTAPALLVLGLLGVLIARSAGRVRAETDALAQGERTAYHHLVEAVPDAVLRLAAGGEVVFASASSETLLGCQRYELSGKGLFARLHVLDRPAFLSAIDEACRLGVRRTLEVRLRRDLPGENRVPNFVWIELSLSPVIDAGGAGRHEVVTLLRDISERKDFEAEMQAARRAAEEASRAKTRFLATIGHELRTPLNAIVGFSEMMTTGVAGDIAPVHKEYAGLIHKSGRHLLDVVGMLLDMSRIEAGKFEILPEPFAPESLVEPCLDMVGAMAAERGITIAAEVQPSLPALNADERACRQILINLLSNAIKFSPDGAGISVSIKRQGAHVLFSVADGGIGMGPEELERIGEPFYQASDAMTRRFEGTGLGLSIVKGLVDLHGGRLHARSALEEGTTMTVLLPINGPAIKLGHTGVVTPLHKDQVSQQTPSWQDARRRAQ</sequence>
<gene>
    <name evidence="16" type="ORF">EMQ25_09085</name>
</gene>
<dbReference type="NCBIfam" id="TIGR00229">
    <property type="entry name" value="sensory_box"/>
    <property type="match status" value="1"/>
</dbReference>
<dbReference type="InterPro" id="IPR003661">
    <property type="entry name" value="HisK_dim/P_dom"/>
</dbReference>
<evidence type="ECO:0000256" key="5">
    <source>
        <dbReference type="ARBA" id="ARBA00022553"/>
    </source>
</evidence>
<evidence type="ECO:0000256" key="8">
    <source>
        <dbReference type="ARBA" id="ARBA00022777"/>
    </source>
</evidence>
<comment type="catalytic activity">
    <reaction evidence="1">
        <text>ATP + protein L-histidine = ADP + protein N-phospho-L-histidine.</text>
        <dbReference type="EC" id="2.7.13.3"/>
    </reaction>
</comment>
<keyword evidence="6" id="KW-0808">Transferase</keyword>
<dbReference type="SMART" id="SM00387">
    <property type="entry name" value="HATPase_c"/>
    <property type="match status" value="1"/>
</dbReference>
<evidence type="ECO:0000256" key="4">
    <source>
        <dbReference type="ARBA" id="ARBA00022475"/>
    </source>
</evidence>
<dbReference type="GO" id="GO:0006355">
    <property type="term" value="P:regulation of DNA-templated transcription"/>
    <property type="evidence" value="ECO:0007669"/>
    <property type="project" value="InterPro"/>
</dbReference>
<dbReference type="SUPFAM" id="SSF47384">
    <property type="entry name" value="Homodimeric domain of signal transducing histidine kinase"/>
    <property type="match status" value="1"/>
</dbReference>
<keyword evidence="8 16" id="KW-0418">Kinase</keyword>
<evidence type="ECO:0000256" key="12">
    <source>
        <dbReference type="SAM" id="Phobius"/>
    </source>
</evidence>
<feature type="transmembrane region" description="Helical" evidence="12">
    <location>
        <begin position="134"/>
        <end position="156"/>
    </location>
</feature>
<dbReference type="SUPFAM" id="SSF55785">
    <property type="entry name" value="PYP-like sensor domain (PAS domain)"/>
    <property type="match status" value="1"/>
</dbReference>
<proteinExistence type="predicted"/>
<dbReference type="PROSITE" id="PS50113">
    <property type="entry name" value="PAC"/>
    <property type="match status" value="1"/>
</dbReference>
<evidence type="ECO:0000259" key="15">
    <source>
        <dbReference type="PROSITE" id="PS50113"/>
    </source>
</evidence>